<gene>
    <name evidence="3" type="ORF">SAMN02745723_11925</name>
</gene>
<dbReference type="EMBL" id="FOLW01000019">
    <property type="protein sequence ID" value="SFD45242.1"/>
    <property type="molecule type" value="Genomic_DNA"/>
</dbReference>
<keyword evidence="1" id="KW-0560">Oxidoreductase</keyword>
<dbReference type="InterPro" id="IPR015590">
    <property type="entry name" value="Aldehyde_DH_dom"/>
</dbReference>
<evidence type="ECO:0000256" key="1">
    <source>
        <dbReference type="ARBA" id="ARBA00023002"/>
    </source>
</evidence>
<protein>
    <submittedName>
        <fullName evidence="3">NADP-dependent aldehyde dehydrogenase</fullName>
    </submittedName>
</protein>
<dbReference type="InterPro" id="IPR016162">
    <property type="entry name" value="Ald_DH_N"/>
</dbReference>
<accession>A0AAJ5BIQ3</accession>
<dbReference type="RefSeq" id="WP_074825007.1">
    <property type="nucleotide sequence ID" value="NZ_FOLW01000019.1"/>
</dbReference>
<feature type="domain" description="Aldehyde dehydrogenase" evidence="2">
    <location>
        <begin position="40"/>
        <end position="463"/>
    </location>
</feature>
<dbReference type="PANTHER" id="PTHR43353">
    <property type="entry name" value="SUCCINATE-SEMIALDEHYDE DEHYDROGENASE, MITOCHONDRIAL"/>
    <property type="match status" value="1"/>
</dbReference>
<dbReference type="Pfam" id="PF00171">
    <property type="entry name" value="Aldedh"/>
    <property type="match status" value="1"/>
</dbReference>
<dbReference type="InterPro" id="IPR044151">
    <property type="entry name" value="ALDH_KGSADH"/>
</dbReference>
<dbReference type="CDD" id="cd07129">
    <property type="entry name" value="ALDH_KGSADH"/>
    <property type="match status" value="1"/>
</dbReference>
<dbReference type="SUPFAM" id="SSF53720">
    <property type="entry name" value="ALDH-like"/>
    <property type="match status" value="1"/>
</dbReference>
<dbReference type="Gene3D" id="3.40.605.10">
    <property type="entry name" value="Aldehyde Dehydrogenase, Chain A, domain 1"/>
    <property type="match status" value="2"/>
</dbReference>
<proteinExistence type="predicted"/>
<comment type="caution">
    <text evidence="3">The sequence shown here is derived from an EMBL/GenBank/DDBJ whole genome shotgun (WGS) entry which is preliminary data.</text>
</comment>
<dbReference type="PANTHER" id="PTHR43353:SF3">
    <property type="entry name" value="ALDEHYDE DEHYDROGENASE-RELATED"/>
    <property type="match status" value="1"/>
</dbReference>
<name>A0AAJ5BIQ3_9GAMM</name>
<dbReference type="AlphaFoldDB" id="A0AAJ5BIQ3"/>
<evidence type="ECO:0000313" key="4">
    <source>
        <dbReference type="Proteomes" id="UP000226420"/>
    </source>
</evidence>
<sequence>MAYQSEITHSGKQFIGGERVAEGERTLVSLRAVDGQPTGYRFYQATINDAELAVKAAEAAHLAYSQISSDKRAAFLEQIATEIDALGDEFIHLVMEETALPEARVLGERARTSGQMRLFAQLLRRGDYHAARIDTALPDRKPLPRPDLRQCKIAVGPVAVFGASNFPLAFSTAGGDTASALAAGCPVVVKAHGSHMGTAEFIAQAIEKAAKKQHMPVGVFNMIYGSKIGADLVQHPAIQAVGFTGSLQGGRALFDLATRRPQPIPVFAEMSSINPVIVMPQALVVRGDKIAQELVSSFTSSVGQLCTKPGVIIGIRSTAFSQFIAQLVHHVEQCSAQTMLNYGTLKSYQEGITALESHPEIKRIGGQMKSQTQADAQLFQADISLLINQDPLFQEEVFGPVSLVVEARDESELYRALQGLQGQLTVTLIGEKTEIAQADALSQLVMRKAGRLLINGYPTGVEVCDSMVHGGPYPATTDARGTSVGTLAIERFLRPVCLQNYPQELLPETLKDSNPMKLLRLVNGVYTRDPL</sequence>
<evidence type="ECO:0000313" key="3">
    <source>
        <dbReference type="EMBL" id="SFD45242.1"/>
    </source>
</evidence>
<evidence type="ECO:0000259" key="2">
    <source>
        <dbReference type="Pfam" id="PF00171"/>
    </source>
</evidence>
<dbReference type="InterPro" id="IPR050740">
    <property type="entry name" value="Aldehyde_DH_Superfamily"/>
</dbReference>
<dbReference type="GO" id="GO:0016620">
    <property type="term" value="F:oxidoreductase activity, acting on the aldehyde or oxo group of donors, NAD or NADP as acceptor"/>
    <property type="evidence" value="ECO:0007669"/>
    <property type="project" value="InterPro"/>
</dbReference>
<organism evidence="3 4">
    <name type="scientific">Pragia fontium DSM 5563 = ATCC 49100</name>
    <dbReference type="NCBI Taxonomy" id="1122977"/>
    <lineage>
        <taxon>Bacteria</taxon>
        <taxon>Pseudomonadati</taxon>
        <taxon>Pseudomonadota</taxon>
        <taxon>Gammaproteobacteria</taxon>
        <taxon>Enterobacterales</taxon>
        <taxon>Budviciaceae</taxon>
        <taxon>Pragia</taxon>
    </lineage>
</organism>
<reference evidence="3 4" key="1">
    <citation type="submission" date="2016-10" db="EMBL/GenBank/DDBJ databases">
        <authorList>
            <person name="Varghese N."/>
            <person name="Submissions S."/>
        </authorList>
    </citation>
    <scope>NUCLEOTIDE SEQUENCE [LARGE SCALE GENOMIC DNA]</scope>
    <source>
        <strain evidence="3 4">DSM 5563</strain>
    </source>
</reference>
<dbReference type="Proteomes" id="UP000226420">
    <property type="component" value="Unassembled WGS sequence"/>
</dbReference>
<dbReference type="InterPro" id="IPR016161">
    <property type="entry name" value="Ald_DH/histidinol_DH"/>
</dbReference>